<dbReference type="Pfam" id="PF01872">
    <property type="entry name" value="RibD_C"/>
    <property type="match status" value="1"/>
</dbReference>
<feature type="domain" description="Bacterial bifunctional deaminase-reductase C-terminal" evidence="1">
    <location>
        <begin position="86"/>
        <end position="172"/>
    </location>
</feature>
<dbReference type="GO" id="GO:0008703">
    <property type="term" value="F:5-amino-6-(5-phosphoribosylamino)uracil reductase activity"/>
    <property type="evidence" value="ECO:0007669"/>
    <property type="project" value="InterPro"/>
</dbReference>
<dbReference type="Gene3D" id="3.40.430.10">
    <property type="entry name" value="Dihydrofolate Reductase, subunit A"/>
    <property type="match status" value="1"/>
</dbReference>
<dbReference type="PANTHER" id="PTHR38011">
    <property type="entry name" value="DIHYDROFOLATE REDUCTASE FAMILY PROTEIN (AFU_ORTHOLOGUE AFUA_8G06820)"/>
    <property type="match status" value="1"/>
</dbReference>
<accession>A0A4R9JSF7</accession>
<dbReference type="InterPro" id="IPR050765">
    <property type="entry name" value="Riboflavin_Biosynth_HTPR"/>
</dbReference>
<proteinExistence type="predicted"/>
<dbReference type="Proteomes" id="UP000297609">
    <property type="component" value="Unassembled WGS sequence"/>
</dbReference>
<organism evidence="2 3">
    <name type="scientific">Leptospira kemamanensis</name>
    <dbReference type="NCBI Taxonomy" id="2484942"/>
    <lineage>
        <taxon>Bacteria</taxon>
        <taxon>Pseudomonadati</taxon>
        <taxon>Spirochaetota</taxon>
        <taxon>Spirochaetia</taxon>
        <taxon>Leptospirales</taxon>
        <taxon>Leptospiraceae</taxon>
        <taxon>Leptospira</taxon>
    </lineage>
</organism>
<dbReference type="InterPro" id="IPR002734">
    <property type="entry name" value="RibDG_C"/>
</dbReference>
<sequence>MREIHYYVATSINGYIDSHRTNTDLFIAEGDHATAYAKGLLQYSDVLMGKNTYECGFQFGLVPGKKAYPWMDHYLVSDSLEKNHYGEEIHILRTREILDTLQELRAKNDTKHIYLCGGGKLAGFLWEKNEIDRIFLKVNPMVIACGVPLFESIQSDQRLELVYCKEYESKVLLLEYQKM</sequence>
<dbReference type="EMBL" id="RQGG01000019">
    <property type="protein sequence ID" value="TGL54058.1"/>
    <property type="molecule type" value="Genomic_DNA"/>
</dbReference>
<name>A0A4R9JSF7_9LEPT</name>
<keyword evidence="3" id="KW-1185">Reference proteome</keyword>
<protein>
    <submittedName>
        <fullName evidence="2">Dihydrofolate reductase</fullName>
    </submittedName>
</protein>
<dbReference type="PANTHER" id="PTHR38011:SF11">
    <property type="entry name" value="2,5-DIAMINO-6-RIBOSYLAMINO-4(3H)-PYRIMIDINONE 5'-PHOSPHATE REDUCTASE"/>
    <property type="match status" value="1"/>
</dbReference>
<comment type="caution">
    <text evidence="2">The sequence shown here is derived from an EMBL/GenBank/DDBJ whole genome shotgun (WGS) entry which is preliminary data.</text>
</comment>
<evidence type="ECO:0000313" key="3">
    <source>
        <dbReference type="Proteomes" id="UP000297609"/>
    </source>
</evidence>
<dbReference type="RefSeq" id="WP_135618943.1">
    <property type="nucleotide sequence ID" value="NZ_RQGG01000019.1"/>
</dbReference>
<dbReference type="InterPro" id="IPR024072">
    <property type="entry name" value="DHFR-like_dom_sf"/>
</dbReference>
<dbReference type="GO" id="GO:0009231">
    <property type="term" value="P:riboflavin biosynthetic process"/>
    <property type="evidence" value="ECO:0007669"/>
    <property type="project" value="InterPro"/>
</dbReference>
<reference evidence="2" key="1">
    <citation type="journal article" date="2019" name="PLoS Negl. Trop. Dis.">
        <title>Revisiting the worldwide diversity of Leptospira species in the environment.</title>
        <authorList>
            <person name="Vincent A.T."/>
            <person name="Schiettekatte O."/>
            <person name="Bourhy P."/>
            <person name="Veyrier F.J."/>
            <person name="Picardeau M."/>
        </authorList>
    </citation>
    <scope>NUCLEOTIDE SEQUENCE [LARGE SCALE GENOMIC DNA]</scope>
    <source>
        <strain evidence="2">201702454</strain>
    </source>
</reference>
<gene>
    <name evidence="2" type="ORF">EHQ59_07645</name>
</gene>
<dbReference type="OrthoDB" id="195113at2"/>
<evidence type="ECO:0000313" key="2">
    <source>
        <dbReference type="EMBL" id="TGL54058.1"/>
    </source>
</evidence>
<dbReference type="AlphaFoldDB" id="A0A4R9JSF7"/>
<evidence type="ECO:0000259" key="1">
    <source>
        <dbReference type="Pfam" id="PF01872"/>
    </source>
</evidence>
<dbReference type="SUPFAM" id="SSF53597">
    <property type="entry name" value="Dihydrofolate reductase-like"/>
    <property type="match status" value="1"/>
</dbReference>